<feature type="signal peptide" evidence="1">
    <location>
        <begin position="1"/>
        <end position="18"/>
    </location>
</feature>
<accession>A0A212F002</accession>
<evidence type="ECO:0000313" key="2">
    <source>
        <dbReference type="EMBL" id="OWR47085.1"/>
    </source>
</evidence>
<dbReference type="InParanoid" id="A0A212F002"/>
<proteinExistence type="predicted"/>
<name>A0A212F002_DANPL</name>
<gene>
    <name evidence="2" type="ORF">KGM_206736</name>
</gene>
<evidence type="ECO:0000313" key="3">
    <source>
        <dbReference type="Proteomes" id="UP000007151"/>
    </source>
</evidence>
<keyword evidence="1" id="KW-0732">Signal</keyword>
<keyword evidence="3" id="KW-1185">Reference proteome</keyword>
<organism evidence="2 3">
    <name type="scientific">Danaus plexippus plexippus</name>
    <dbReference type="NCBI Taxonomy" id="278856"/>
    <lineage>
        <taxon>Eukaryota</taxon>
        <taxon>Metazoa</taxon>
        <taxon>Ecdysozoa</taxon>
        <taxon>Arthropoda</taxon>
        <taxon>Hexapoda</taxon>
        <taxon>Insecta</taxon>
        <taxon>Pterygota</taxon>
        <taxon>Neoptera</taxon>
        <taxon>Endopterygota</taxon>
        <taxon>Lepidoptera</taxon>
        <taxon>Glossata</taxon>
        <taxon>Ditrysia</taxon>
        <taxon>Papilionoidea</taxon>
        <taxon>Nymphalidae</taxon>
        <taxon>Danainae</taxon>
        <taxon>Danaini</taxon>
        <taxon>Danaina</taxon>
        <taxon>Danaus</taxon>
        <taxon>Danaus</taxon>
    </lineage>
</organism>
<dbReference type="EMBL" id="AGBW02011186">
    <property type="protein sequence ID" value="OWR47085.1"/>
    <property type="molecule type" value="Genomic_DNA"/>
</dbReference>
<feature type="chain" id="PRO_5011111964" evidence="1">
    <location>
        <begin position="19"/>
        <end position="373"/>
    </location>
</feature>
<dbReference type="AlphaFoldDB" id="A0A212F002"/>
<comment type="caution">
    <text evidence="2">The sequence shown here is derived from an EMBL/GenBank/DDBJ whole genome shotgun (WGS) entry which is preliminary data.</text>
</comment>
<reference evidence="2 3" key="1">
    <citation type="journal article" date="2011" name="Cell">
        <title>The monarch butterfly genome yields insights into long-distance migration.</title>
        <authorList>
            <person name="Zhan S."/>
            <person name="Merlin C."/>
            <person name="Boore J.L."/>
            <person name="Reppert S.M."/>
        </authorList>
    </citation>
    <scope>NUCLEOTIDE SEQUENCE [LARGE SCALE GENOMIC DNA]</scope>
    <source>
        <strain evidence="2">F-2</strain>
    </source>
</reference>
<sequence>MEYRILTFLFASCYTVQSQLCVSSALPAFASPVTPKLITSPVVTTTVVDNSVSNALANALQLFIVSDLIQSRFGGNCAQNLCNGVVETISPGFAAVDVISPCAAAEIVAPAGILETITPNIYGGVTETITPIVRGYPDPISTNTYITETFVPNCYNGWTEKVTPLCGEVATNVFSPLCGGVSEIISPQTCGCGSLSPCGCASNNLYGLQDIAPVTLPNFGPNYFGSMPEVSLSSGPCNTNFLNNELMPPLLQNYGVGIPEMIIPNTFMPGFSEVIPSFGQNCYSNLPEVISPVPYTPCAEIISPNPFGPFPNEIITPIGPYGPLSAEMLIPPSIPAQLKCNIGYSNSFPCINFNVEPLPVESTYFNNFPNFYY</sequence>
<protein>
    <submittedName>
        <fullName evidence="2">Uncharacterized protein</fullName>
    </submittedName>
</protein>
<dbReference type="Proteomes" id="UP000007151">
    <property type="component" value="Unassembled WGS sequence"/>
</dbReference>
<evidence type="ECO:0000256" key="1">
    <source>
        <dbReference type="SAM" id="SignalP"/>
    </source>
</evidence>
<dbReference type="KEGG" id="dpl:KGM_206736"/>